<dbReference type="EMBL" id="JAHKRT010000009">
    <property type="protein sequence ID" value="MBU3079368.1"/>
    <property type="molecule type" value="Genomic_DNA"/>
</dbReference>
<keyword evidence="3" id="KW-1185">Reference proteome</keyword>
<evidence type="ECO:0000313" key="3">
    <source>
        <dbReference type="Proteomes" id="UP000776276"/>
    </source>
</evidence>
<sequence length="81" mass="8408">MSHGACGCLDDNQSGGPRHLRHLDAGQPVGDADARGSLAPRHCLPGSTRSRNDRETGRADAAIMDKSRNGLAQEGEGAIST</sequence>
<organism evidence="2 3">
    <name type="scientific">Sphingomonas quercus</name>
    <dbReference type="NCBI Taxonomy" id="2842451"/>
    <lineage>
        <taxon>Bacteria</taxon>
        <taxon>Pseudomonadati</taxon>
        <taxon>Pseudomonadota</taxon>
        <taxon>Alphaproteobacteria</taxon>
        <taxon>Sphingomonadales</taxon>
        <taxon>Sphingomonadaceae</taxon>
        <taxon>Sphingomonas</taxon>
    </lineage>
</organism>
<dbReference type="RefSeq" id="WP_216327416.1">
    <property type="nucleotide sequence ID" value="NZ_JAHKRT010000009.1"/>
</dbReference>
<feature type="region of interest" description="Disordered" evidence="1">
    <location>
        <begin position="1"/>
        <end position="81"/>
    </location>
</feature>
<feature type="compositionally biased region" description="Basic and acidic residues" evidence="1">
    <location>
        <begin position="50"/>
        <end position="68"/>
    </location>
</feature>
<name>A0ABS6BM39_9SPHN</name>
<accession>A0ABS6BM39</accession>
<evidence type="ECO:0000256" key="1">
    <source>
        <dbReference type="SAM" id="MobiDB-lite"/>
    </source>
</evidence>
<proteinExistence type="predicted"/>
<reference evidence="2 3" key="1">
    <citation type="submission" date="2021-06" db="EMBL/GenBank/DDBJ databases">
        <title>Sphingomonas sp. XMGL2, whole genome shotgun sequencing project.</title>
        <authorList>
            <person name="Zhao G."/>
            <person name="Shen L."/>
        </authorList>
    </citation>
    <scope>NUCLEOTIDE SEQUENCE [LARGE SCALE GENOMIC DNA]</scope>
    <source>
        <strain evidence="2 3">XMGL2</strain>
    </source>
</reference>
<comment type="caution">
    <text evidence="2">The sequence shown here is derived from an EMBL/GenBank/DDBJ whole genome shotgun (WGS) entry which is preliminary data.</text>
</comment>
<gene>
    <name evidence="2" type="ORF">KOF26_16035</name>
</gene>
<evidence type="ECO:0000313" key="2">
    <source>
        <dbReference type="EMBL" id="MBU3079368.1"/>
    </source>
</evidence>
<dbReference type="Proteomes" id="UP000776276">
    <property type="component" value="Unassembled WGS sequence"/>
</dbReference>
<protein>
    <submittedName>
        <fullName evidence="2">Uncharacterized protein</fullName>
    </submittedName>
</protein>